<accession>A0A2S7KR34</accession>
<organism evidence="3 4">
    <name type="scientific">Aureitalea marina</name>
    <dbReference type="NCBI Taxonomy" id="930804"/>
    <lineage>
        <taxon>Bacteria</taxon>
        <taxon>Pseudomonadati</taxon>
        <taxon>Bacteroidota</taxon>
        <taxon>Flavobacteriia</taxon>
        <taxon>Flavobacteriales</taxon>
        <taxon>Flavobacteriaceae</taxon>
        <taxon>Aureitalea</taxon>
    </lineage>
</organism>
<protein>
    <recommendedName>
        <fullName evidence="5">GLPGLI family protein</fullName>
    </recommendedName>
</protein>
<feature type="signal peptide" evidence="2">
    <location>
        <begin position="1"/>
        <end position="20"/>
    </location>
</feature>
<comment type="caution">
    <text evidence="3">The sequence shown here is derived from an EMBL/GenBank/DDBJ whole genome shotgun (WGS) entry which is preliminary data.</text>
</comment>
<dbReference type="NCBIfam" id="TIGR01200">
    <property type="entry name" value="GLPGLI"/>
    <property type="match status" value="1"/>
</dbReference>
<evidence type="ECO:0000313" key="3">
    <source>
        <dbReference type="EMBL" id="PQB05048.1"/>
    </source>
</evidence>
<sequence length="279" mass="31936">MRTQLTITLFFSLMVSVMLAQDFTGIATYKTQRKMELQLDSTMNDAMQEQIQAMLKKQFQQEYTLEFDKNQGVYKRVQKLDDKSTMSSGGMQIVIAGSGSNNVRYSNVEENRLAYKNEIFGKVFLIKDELEEQQWVMTKETKNIGEYLCFKATYEDTREVRSFSTGDEDEEGEETVTEEAFTVTAWYTPQIPVKLGPDDYHGLPGLILEVNDGTTTMLCSKVVLNPKDGVDLTEPKTGKVVTQEEFREIMDAKMEEMNEQYQSDGRRNGQRGFQIRIGG</sequence>
<evidence type="ECO:0000256" key="2">
    <source>
        <dbReference type="SAM" id="SignalP"/>
    </source>
</evidence>
<gene>
    <name evidence="3" type="ORF">BST85_09190</name>
</gene>
<dbReference type="AlphaFoldDB" id="A0A2S7KR34"/>
<dbReference type="Pfam" id="PF09697">
    <property type="entry name" value="Porph_ging"/>
    <property type="match status" value="1"/>
</dbReference>
<dbReference type="OrthoDB" id="1068986at2"/>
<evidence type="ECO:0000256" key="1">
    <source>
        <dbReference type="SAM" id="MobiDB-lite"/>
    </source>
</evidence>
<keyword evidence="2" id="KW-0732">Signal</keyword>
<evidence type="ECO:0000313" key="4">
    <source>
        <dbReference type="Proteomes" id="UP000239800"/>
    </source>
</evidence>
<proteinExistence type="predicted"/>
<feature type="region of interest" description="Disordered" evidence="1">
    <location>
        <begin position="260"/>
        <end position="279"/>
    </location>
</feature>
<reference evidence="3 4" key="1">
    <citation type="submission" date="2016-11" db="EMBL/GenBank/DDBJ databases">
        <title>Trade-off between light-utilization and light-protection in marine flavobacteria.</title>
        <authorList>
            <person name="Kumagai Y."/>
        </authorList>
    </citation>
    <scope>NUCLEOTIDE SEQUENCE [LARGE SCALE GENOMIC DNA]</scope>
    <source>
        <strain evidence="3 4">NBRC 107741</strain>
    </source>
</reference>
<dbReference type="RefSeq" id="WP_104812980.1">
    <property type="nucleotide sequence ID" value="NZ_MQUB01000001.1"/>
</dbReference>
<name>A0A2S7KR34_9FLAO</name>
<dbReference type="InterPro" id="IPR005901">
    <property type="entry name" value="GLPGLI"/>
</dbReference>
<evidence type="ECO:0008006" key="5">
    <source>
        <dbReference type="Google" id="ProtNLM"/>
    </source>
</evidence>
<feature type="chain" id="PRO_5015692226" description="GLPGLI family protein" evidence="2">
    <location>
        <begin position="21"/>
        <end position="279"/>
    </location>
</feature>
<dbReference type="EMBL" id="MQUB01000001">
    <property type="protein sequence ID" value="PQB05048.1"/>
    <property type="molecule type" value="Genomic_DNA"/>
</dbReference>
<keyword evidence="4" id="KW-1185">Reference proteome</keyword>
<dbReference type="Proteomes" id="UP000239800">
    <property type="component" value="Unassembled WGS sequence"/>
</dbReference>